<dbReference type="GO" id="GO:0030288">
    <property type="term" value="C:outer membrane-bounded periplasmic space"/>
    <property type="evidence" value="ECO:0007669"/>
    <property type="project" value="InterPro"/>
</dbReference>
<feature type="domain" description="Pili assembly chaperone N-terminal" evidence="1">
    <location>
        <begin position="26"/>
        <end position="143"/>
    </location>
</feature>
<dbReference type="PANTHER" id="PTHR30251">
    <property type="entry name" value="PILUS ASSEMBLY CHAPERONE"/>
    <property type="match status" value="1"/>
</dbReference>
<organism evidence="2 3">
    <name type="scientific">Acinetobacter wuhouensis</name>
    <dbReference type="NCBI Taxonomy" id="1879050"/>
    <lineage>
        <taxon>Bacteria</taxon>
        <taxon>Pseudomonadati</taxon>
        <taxon>Pseudomonadota</taxon>
        <taxon>Gammaproteobacteria</taxon>
        <taxon>Moraxellales</taxon>
        <taxon>Moraxellaceae</taxon>
        <taxon>Acinetobacter</taxon>
    </lineage>
</organism>
<dbReference type="EMBL" id="CP033133">
    <property type="protein sequence ID" value="AYO53239.1"/>
    <property type="molecule type" value="Genomic_DNA"/>
</dbReference>
<dbReference type="GO" id="GO:0071555">
    <property type="term" value="P:cell wall organization"/>
    <property type="evidence" value="ECO:0007669"/>
    <property type="project" value="InterPro"/>
</dbReference>
<dbReference type="RefSeq" id="WP_087552412.1">
    <property type="nucleotide sequence ID" value="NZ_CP033133.1"/>
</dbReference>
<dbReference type="InterPro" id="IPR016147">
    <property type="entry name" value="Pili_assmbl_chaperone_N"/>
</dbReference>
<dbReference type="InterPro" id="IPR008962">
    <property type="entry name" value="PapD-like_sf"/>
</dbReference>
<dbReference type="Gene3D" id="2.60.40.10">
    <property type="entry name" value="Immunoglobulins"/>
    <property type="match status" value="1"/>
</dbReference>
<dbReference type="InterPro" id="IPR050643">
    <property type="entry name" value="Periplasmic_pilus_chap"/>
</dbReference>
<protein>
    <submittedName>
        <fullName evidence="2">Molecular chaperone</fullName>
    </submittedName>
</protein>
<accession>A0A3G2SZC0</accession>
<dbReference type="Proteomes" id="UP000279962">
    <property type="component" value="Chromosome"/>
</dbReference>
<evidence type="ECO:0000313" key="2">
    <source>
        <dbReference type="EMBL" id="AYO53239.1"/>
    </source>
</evidence>
<dbReference type="PANTHER" id="PTHR30251:SF4">
    <property type="entry name" value="SLR1668 PROTEIN"/>
    <property type="match status" value="1"/>
</dbReference>
<reference evidence="2 3" key="1">
    <citation type="submission" date="2018-10" db="EMBL/GenBank/DDBJ databases">
        <title>The complete genome of Acinetobacter wuhouensis strain WCHAW010062.</title>
        <authorList>
            <person name="Hu Y."/>
            <person name="Long H."/>
            <person name="Feng Y."/>
            <person name="Zong Z."/>
        </authorList>
    </citation>
    <scope>NUCLEOTIDE SEQUENCE [LARGE SCALE GENOMIC DNA]</scope>
    <source>
        <strain evidence="2 3">WCHAW010062</strain>
    </source>
</reference>
<evidence type="ECO:0000259" key="1">
    <source>
        <dbReference type="Pfam" id="PF00345"/>
    </source>
</evidence>
<dbReference type="InterPro" id="IPR013783">
    <property type="entry name" value="Ig-like_fold"/>
</dbReference>
<dbReference type="SUPFAM" id="SSF49354">
    <property type="entry name" value="PapD-like"/>
    <property type="match status" value="1"/>
</dbReference>
<name>A0A3G2SZC0_9GAMM</name>
<dbReference type="AlphaFoldDB" id="A0A3G2SZC0"/>
<evidence type="ECO:0000313" key="3">
    <source>
        <dbReference type="Proteomes" id="UP000279962"/>
    </source>
</evidence>
<sequence length="242" mass="27254">MFNKFFTVILGHILVLYSVVVSAASLQVSPISLRFQQTETAKEIWLTNTSEQAIRAQTRVLEWTQDDNKDVLNPTRQVVASPAVTEIPAGGRQLIRVIKTSQLDPRQEQSYRLIIDELPSAKKTEDQAGLQLLLQYSVPVFFESKQDISAKNNITPLTQIQFSYNNHKLTAENNANSHIRLSQLSYINPNGEKIPLVNGLLGYALAHKTMTWDIPAQKNMLPNGKFEARINTDAQTQILIIK</sequence>
<gene>
    <name evidence="2" type="ORF">CDG68_05975</name>
</gene>
<dbReference type="Pfam" id="PF00345">
    <property type="entry name" value="PapD_N"/>
    <property type="match status" value="1"/>
</dbReference>
<proteinExistence type="predicted"/>